<evidence type="ECO:0000313" key="2">
    <source>
        <dbReference type="EMBL" id="MPC42430.1"/>
    </source>
</evidence>
<feature type="region of interest" description="Disordered" evidence="1">
    <location>
        <begin position="1"/>
        <end position="60"/>
    </location>
</feature>
<gene>
    <name evidence="2" type="ORF">E2C01_036052</name>
</gene>
<proteinExistence type="predicted"/>
<dbReference type="Proteomes" id="UP000324222">
    <property type="component" value="Unassembled WGS sequence"/>
</dbReference>
<feature type="compositionally biased region" description="Basic and acidic residues" evidence="1">
    <location>
        <begin position="37"/>
        <end position="60"/>
    </location>
</feature>
<reference evidence="2 3" key="1">
    <citation type="submission" date="2019-05" db="EMBL/GenBank/DDBJ databases">
        <title>Another draft genome of Portunus trituberculatus and its Hox gene families provides insights of decapod evolution.</title>
        <authorList>
            <person name="Jeong J.-H."/>
            <person name="Song I."/>
            <person name="Kim S."/>
            <person name="Choi T."/>
            <person name="Kim D."/>
            <person name="Ryu S."/>
            <person name="Kim W."/>
        </authorList>
    </citation>
    <scope>NUCLEOTIDE SEQUENCE [LARGE SCALE GENOMIC DNA]</scope>
    <source>
        <tissue evidence="2">Muscle</tissue>
    </source>
</reference>
<keyword evidence="3" id="KW-1185">Reference proteome</keyword>
<evidence type="ECO:0000256" key="1">
    <source>
        <dbReference type="SAM" id="MobiDB-lite"/>
    </source>
</evidence>
<sequence>MEGNSFPEEVSGEGEARRGACGSYRQSSHHNRKIKERRLGKEGGEEDAARRAKIYGEGRG</sequence>
<accession>A0A5B7F4T0</accession>
<comment type="caution">
    <text evidence="2">The sequence shown here is derived from an EMBL/GenBank/DDBJ whole genome shotgun (WGS) entry which is preliminary data.</text>
</comment>
<evidence type="ECO:0000313" key="3">
    <source>
        <dbReference type="Proteomes" id="UP000324222"/>
    </source>
</evidence>
<organism evidence="2 3">
    <name type="scientific">Portunus trituberculatus</name>
    <name type="common">Swimming crab</name>
    <name type="synonym">Neptunus trituberculatus</name>
    <dbReference type="NCBI Taxonomy" id="210409"/>
    <lineage>
        <taxon>Eukaryota</taxon>
        <taxon>Metazoa</taxon>
        <taxon>Ecdysozoa</taxon>
        <taxon>Arthropoda</taxon>
        <taxon>Crustacea</taxon>
        <taxon>Multicrustacea</taxon>
        <taxon>Malacostraca</taxon>
        <taxon>Eumalacostraca</taxon>
        <taxon>Eucarida</taxon>
        <taxon>Decapoda</taxon>
        <taxon>Pleocyemata</taxon>
        <taxon>Brachyura</taxon>
        <taxon>Eubrachyura</taxon>
        <taxon>Portunoidea</taxon>
        <taxon>Portunidae</taxon>
        <taxon>Portuninae</taxon>
        <taxon>Portunus</taxon>
    </lineage>
</organism>
<protein>
    <submittedName>
        <fullName evidence="2">Uncharacterized protein</fullName>
    </submittedName>
</protein>
<name>A0A5B7F4T0_PORTR</name>
<dbReference type="EMBL" id="VSRR010005436">
    <property type="protein sequence ID" value="MPC42430.1"/>
    <property type="molecule type" value="Genomic_DNA"/>
</dbReference>
<dbReference type="AlphaFoldDB" id="A0A5B7F4T0"/>
<feature type="compositionally biased region" description="Basic residues" evidence="1">
    <location>
        <begin position="27"/>
        <end position="36"/>
    </location>
</feature>